<dbReference type="AlphaFoldDB" id="D3Q8I4"/>
<accession>D3Q8I4</accession>
<dbReference type="eggNOG" id="COG1309">
    <property type="taxonomic scope" value="Bacteria"/>
</dbReference>
<evidence type="ECO:0000256" key="2">
    <source>
        <dbReference type="PROSITE-ProRule" id="PRU00335"/>
    </source>
</evidence>
<dbReference type="PANTHER" id="PTHR30055">
    <property type="entry name" value="HTH-TYPE TRANSCRIPTIONAL REGULATOR RUTR"/>
    <property type="match status" value="1"/>
</dbReference>
<dbReference type="PROSITE" id="PS50977">
    <property type="entry name" value="HTH_TETR_2"/>
    <property type="match status" value="1"/>
</dbReference>
<dbReference type="RefSeq" id="WP_013018129.1">
    <property type="nucleotide sequence ID" value="NC_013947.1"/>
</dbReference>
<protein>
    <submittedName>
        <fullName evidence="4">Transcriptional regulator, TetR family</fullName>
    </submittedName>
</protein>
<dbReference type="KEGG" id="sna:Snas_2883"/>
<dbReference type="HOGENOM" id="CLU_069356_2_2_11"/>
<dbReference type="GO" id="GO:0003700">
    <property type="term" value="F:DNA-binding transcription factor activity"/>
    <property type="evidence" value="ECO:0007669"/>
    <property type="project" value="TreeGrafter"/>
</dbReference>
<dbReference type="GO" id="GO:0000976">
    <property type="term" value="F:transcription cis-regulatory region binding"/>
    <property type="evidence" value="ECO:0007669"/>
    <property type="project" value="TreeGrafter"/>
</dbReference>
<dbReference type="SUPFAM" id="SSF46689">
    <property type="entry name" value="Homeodomain-like"/>
    <property type="match status" value="1"/>
</dbReference>
<dbReference type="InterPro" id="IPR050109">
    <property type="entry name" value="HTH-type_TetR-like_transc_reg"/>
</dbReference>
<dbReference type="Pfam" id="PF17754">
    <property type="entry name" value="TetR_C_14"/>
    <property type="match status" value="1"/>
</dbReference>
<dbReference type="InterPro" id="IPR041347">
    <property type="entry name" value="MftR_C"/>
</dbReference>
<sequence length="195" mass="21659">MPDIRDRRRRETRRALQEHALRLFTERGYDSTTVNDVAEAAGVSAMTVYRHFPSKEDLVLLASYDELIAERVAAQPPDQPDARRIGRAIVDTATAGVASDADRRSLLALLRLMIDTPAIRARHLDSQYATQTAIVEAMRTEATDPETEFRRWVTAGACLAAMHAAVVRWADEDGRPELPGLIETALSATFANEFP</sequence>
<gene>
    <name evidence="4" type="ordered locus">Snas_2883</name>
</gene>
<keyword evidence="5" id="KW-1185">Reference proteome</keyword>
<organism evidence="4 5">
    <name type="scientific">Stackebrandtia nassauensis (strain DSM 44728 / CIP 108903 / NRRL B-16338 / NBRC 102104 / LLR-40K-21)</name>
    <dbReference type="NCBI Taxonomy" id="446470"/>
    <lineage>
        <taxon>Bacteria</taxon>
        <taxon>Bacillati</taxon>
        <taxon>Actinomycetota</taxon>
        <taxon>Actinomycetes</taxon>
        <taxon>Glycomycetales</taxon>
        <taxon>Glycomycetaceae</taxon>
        <taxon>Stackebrandtia</taxon>
    </lineage>
</organism>
<evidence type="ECO:0000256" key="1">
    <source>
        <dbReference type="ARBA" id="ARBA00023125"/>
    </source>
</evidence>
<dbReference type="STRING" id="446470.Snas_2883"/>
<evidence type="ECO:0000313" key="5">
    <source>
        <dbReference type="Proteomes" id="UP000000844"/>
    </source>
</evidence>
<dbReference type="Gene3D" id="1.10.10.60">
    <property type="entry name" value="Homeodomain-like"/>
    <property type="match status" value="1"/>
</dbReference>
<dbReference type="Gene3D" id="1.10.357.10">
    <property type="entry name" value="Tetracycline Repressor, domain 2"/>
    <property type="match status" value="1"/>
</dbReference>
<evidence type="ECO:0000259" key="3">
    <source>
        <dbReference type="PROSITE" id="PS50977"/>
    </source>
</evidence>
<reference evidence="4 5" key="1">
    <citation type="journal article" date="2009" name="Stand. Genomic Sci.">
        <title>Complete genome sequence of Stackebrandtia nassauensis type strain (LLR-40K-21).</title>
        <authorList>
            <person name="Munk C."/>
            <person name="Lapidus A."/>
            <person name="Copeland A."/>
            <person name="Jando M."/>
            <person name="Mayilraj S."/>
            <person name="Glavina Del Rio T."/>
            <person name="Nolan M."/>
            <person name="Chen F."/>
            <person name="Lucas S."/>
            <person name="Tice H."/>
            <person name="Cheng J.F."/>
            <person name="Han C."/>
            <person name="Detter J.C."/>
            <person name="Bruce D."/>
            <person name="Goodwin L."/>
            <person name="Chain P."/>
            <person name="Pitluck S."/>
            <person name="Goker M."/>
            <person name="Ovchinikova G."/>
            <person name="Pati A."/>
            <person name="Ivanova N."/>
            <person name="Mavromatis K."/>
            <person name="Chen A."/>
            <person name="Palaniappan K."/>
            <person name="Land M."/>
            <person name="Hauser L."/>
            <person name="Chang Y.J."/>
            <person name="Jeffries C.D."/>
            <person name="Bristow J."/>
            <person name="Eisen J.A."/>
            <person name="Markowitz V."/>
            <person name="Hugenholtz P."/>
            <person name="Kyrpides N.C."/>
            <person name="Klenk H.P."/>
        </authorList>
    </citation>
    <scope>NUCLEOTIDE SEQUENCE [LARGE SCALE GENOMIC DNA]</scope>
    <source>
        <strain evidence="5">DSM 44728 / CIP 108903 / NRRL B-16338 / NBRC 102104 / LLR-40K-21</strain>
    </source>
</reference>
<proteinExistence type="predicted"/>
<dbReference type="PANTHER" id="PTHR30055:SF226">
    <property type="entry name" value="HTH-TYPE TRANSCRIPTIONAL REGULATOR PKSA"/>
    <property type="match status" value="1"/>
</dbReference>
<keyword evidence="1 2" id="KW-0238">DNA-binding</keyword>
<dbReference type="InterPro" id="IPR001647">
    <property type="entry name" value="HTH_TetR"/>
</dbReference>
<dbReference type="EMBL" id="CP001778">
    <property type="protein sequence ID" value="ADD42558.1"/>
    <property type="molecule type" value="Genomic_DNA"/>
</dbReference>
<dbReference type="Proteomes" id="UP000000844">
    <property type="component" value="Chromosome"/>
</dbReference>
<feature type="domain" description="HTH tetR-type" evidence="3">
    <location>
        <begin position="10"/>
        <end position="70"/>
    </location>
</feature>
<dbReference type="PRINTS" id="PR00455">
    <property type="entry name" value="HTHTETR"/>
</dbReference>
<feature type="DNA-binding region" description="H-T-H motif" evidence="2">
    <location>
        <begin position="33"/>
        <end position="52"/>
    </location>
</feature>
<evidence type="ECO:0000313" key="4">
    <source>
        <dbReference type="EMBL" id="ADD42558.1"/>
    </source>
</evidence>
<dbReference type="Pfam" id="PF00440">
    <property type="entry name" value="TetR_N"/>
    <property type="match status" value="1"/>
</dbReference>
<name>D3Q8I4_STANL</name>
<dbReference type="InterPro" id="IPR009057">
    <property type="entry name" value="Homeodomain-like_sf"/>
</dbReference>